<dbReference type="InParanoid" id="K3YFQ3"/>
<keyword evidence="2" id="KW-1185">Reference proteome</keyword>
<sequence length="36" mass="4374">MNIKDDNKIKRLFSSKVRTSENWLKFCTSGDERRNR</sequence>
<reference evidence="1" key="2">
    <citation type="submission" date="2018-08" db="UniProtKB">
        <authorList>
            <consortium name="EnsemblPlants"/>
        </authorList>
    </citation>
    <scope>IDENTIFICATION</scope>
    <source>
        <strain evidence="1">Yugu1</strain>
    </source>
</reference>
<accession>K3YFQ3</accession>
<evidence type="ECO:0000313" key="1">
    <source>
        <dbReference type="EnsemblPlants" id="KQK99895"/>
    </source>
</evidence>
<dbReference type="AlphaFoldDB" id="K3YFQ3"/>
<dbReference type="HOGENOM" id="CLU_3360617_0_0_1"/>
<dbReference type="Proteomes" id="UP000004995">
    <property type="component" value="Unassembled WGS sequence"/>
</dbReference>
<organism evidence="1 2">
    <name type="scientific">Setaria italica</name>
    <name type="common">Foxtail millet</name>
    <name type="synonym">Panicum italicum</name>
    <dbReference type="NCBI Taxonomy" id="4555"/>
    <lineage>
        <taxon>Eukaryota</taxon>
        <taxon>Viridiplantae</taxon>
        <taxon>Streptophyta</taxon>
        <taxon>Embryophyta</taxon>
        <taxon>Tracheophyta</taxon>
        <taxon>Spermatophyta</taxon>
        <taxon>Magnoliopsida</taxon>
        <taxon>Liliopsida</taxon>
        <taxon>Poales</taxon>
        <taxon>Poaceae</taxon>
        <taxon>PACMAD clade</taxon>
        <taxon>Panicoideae</taxon>
        <taxon>Panicodae</taxon>
        <taxon>Paniceae</taxon>
        <taxon>Cenchrinae</taxon>
        <taxon>Setaria</taxon>
    </lineage>
</organism>
<name>K3YFQ3_SETIT</name>
<dbReference type="EnsemblPlants" id="KQK99895">
    <property type="protein sequence ID" value="KQK99895"/>
    <property type="gene ID" value="SETIT_013071mg"/>
</dbReference>
<protein>
    <submittedName>
        <fullName evidence="1">Uncharacterized protein</fullName>
    </submittedName>
</protein>
<reference evidence="2" key="1">
    <citation type="journal article" date="2012" name="Nat. Biotechnol.">
        <title>Reference genome sequence of the model plant Setaria.</title>
        <authorList>
            <person name="Bennetzen J.L."/>
            <person name="Schmutz J."/>
            <person name="Wang H."/>
            <person name="Percifield R."/>
            <person name="Hawkins J."/>
            <person name="Pontaroli A.C."/>
            <person name="Estep M."/>
            <person name="Feng L."/>
            <person name="Vaughn J.N."/>
            <person name="Grimwood J."/>
            <person name="Jenkins J."/>
            <person name="Barry K."/>
            <person name="Lindquist E."/>
            <person name="Hellsten U."/>
            <person name="Deshpande S."/>
            <person name="Wang X."/>
            <person name="Wu X."/>
            <person name="Mitros T."/>
            <person name="Triplett J."/>
            <person name="Yang X."/>
            <person name="Ye C.Y."/>
            <person name="Mauro-Herrera M."/>
            <person name="Wang L."/>
            <person name="Li P."/>
            <person name="Sharma M."/>
            <person name="Sharma R."/>
            <person name="Ronald P.C."/>
            <person name="Panaud O."/>
            <person name="Kellogg E.A."/>
            <person name="Brutnell T.P."/>
            <person name="Doust A.N."/>
            <person name="Tuskan G.A."/>
            <person name="Rokhsar D."/>
            <person name="Devos K.M."/>
        </authorList>
    </citation>
    <scope>NUCLEOTIDE SEQUENCE [LARGE SCALE GENOMIC DNA]</scope>
    <source>
        <strain evidence="2">cv. Yugu1</strain>
    </source>
</reference>
<proteinExistence type="predicted"/>
<dbReference type="EMBL" id="AGNK02004583">
    <property type="status" value="NOT_ANNOTATED_CDS"/>
    <property type="molecule type" value="Genomic_DNA"/>
</dbReference>
<dbReference type="Gramene" id="KQK99895">
    <property type="protein sequence ID" value="KQK99895"/>
    <property type="gene ID" value="SETIT_013071mg"/>
</dbReference>
<evidence type="ECO:0000313" key="2">
    <source>
        <dbReference type="Proteomes" id="UP000004995"/>
    </source>
</evidence>